<dbReference type="STRING" id="4072.A0A2G2ZBP6"/>
<evidence type="ECO:0000256" key="5">
    <source>
        <dbReference type="ARBA" id="ARBA00023065"/>
    </source>
</evidence>
<evidence type="ECO:0000256" key="2">
    <source>
        <dbReference type="ARBA" id="ARBA00007681"/>
    </source>
</evidence>
<comment type="caution">
    <text evidence="9">The sequence shown here is derived from an EMBL/GenBank/DDBJ whole genome shotgun (WGS) entry which is preliminary data.</text>
</comment>
<keyword evidence="3" id="KW-0813">Transport</keyword>
<dbReference type="Gene3D" id="3.40.1380.10">
    <property type="match status" value="1"/>
</dbReference>
<dbReference type="Proteomes" id="UP000222542">
    <property type="component" value="Unassembled WGS sequence"/>
</dbReference>
<evidence type="ECO:0000256" key="6">
    <source>
        <dbReference type="ARBA" id="ARBA00023136"/>
    </source>
</evidence>
<dbReference type="InterPro" id="IPR000131">
    <property type="entry name" value="ATP_synth_F1_gsu"/>
</dbReference>
<organism evidence="9 10">
    <name type="scientific">Capsicum annuum</name>
    <name type="common">Capsicum pepper</name>
    <dbReference type="NCBI Taxonomy" id="4072"/>
    <lineage>
        <taxon>Eukaryota</taxon>
        <taxon>Viridiplantae</taxon>
        <taxon>Streptophyta</taxon>
        <taxon>Embryophyta</taxon>
        <taxon>Tracheophyta</taxon>
        <taxon>Spermatophyta</taxon>
        <taxon>Magnoliopsida</taxon>
        <taxon>eudicotyledons</taxon>
        <taxon>Gunneridae</taxon>
        <taxon>Pentapetalae</taxon>
        <taxon>asterids</taxon>
        <taxon>lamiids</taxon>
        <taxon>Solanales</taxon>
        <taxon>Solanaceae</taxon>
        <taxon>Solanoideae</taxon>
        <taxon>Capsiceae</taxon>
        <taxon>Capsicum</taxon>
    </lineage>
</organism>
<evidence type="ECO:0000313" key="10">
    <source>
        <dbReference type="Proteomes" id="UP000222542"/>
    </source>
</evidence>
<keyword evidence="4" id="KW-0375">Hydrogen ion transport</keyword>
<evidence type="ECO:0000256" key="8">
    <source>
        <dbReference type="ARBA" id="ARBA00023310"/>
    </source>
</evidence>
<dbReference type="Gramene" id="PHT79374">
    <property type="protein sequence ID" value="PHT79374"/>
    <property type="gene ID" value="T459_17426"/>
</dbReference>
<dbReference type="GO" id="GO:0045259">
    <property type="term" value="C:proton-transporting ATP synthase complex"/>
    <property type="evidence" value="ECO:0007669"/>
    <property type="project" value="UniProtKB-KW"/>
</dbReference>
<evidence type="ECO:0000313" key="9">
    <source>
        <dbReference type="EMBL" id="PHT79374.1"/>
    </source>
</evidence>
<dbReference type="PANTHER" id="PTHR11693:SF29">
    <property type="entry name" value="ATP SYNTHASE GAMMA CHAIN, CHLOROPLASTIC-LIKE"/>
    <property type="match status" value="1"/>
</dbReference>
<comment type="similarity">
    <text evidence="2">Belongs to the ATPase gamma chain family.</text>
</comment>
<keyword evidence="10" id="KW-1185">Reference proteome</keyword>
<keyword evidence="5" id="KW-0406">Ion transport</keyword>
<proteinExistence type="inferred from homology"/>
<dbReference type="GO" id="GO:0046933">
    <property type="term" value="F:proton-transporting ATP synthase activity, rotational mechanism"/>
    <property type="evidence" value="ECO:0007669"/>
    <property type="project" value="InterPro"/>
</dbReference>
<evidence type="ECO:0000256" key="4">
    <source>
        <dbReference type="ARBA" id="ARBA00022781"/>
    </source>
</evidence>
<dbReference type="InterPro" id="IPR035968">
    <property type="entry name" value="ATP_synth_F1_ATPase_gsu"/>
</dbReference>
<reference evidence="9 10" key="1">
    <citation type="journal article" date="2014" name="Nat. Genet.">
        <title>Genome sequence of the hot pepper provides insights into the evolution of pungency in Capsicum species.</title>
        <authorList>
            <person name="Kim S."/>
            <person name="Park M."/>
            <person name="Yeom S.I."/>
            <person name="Kim Y.M."/>
            <person name="Lee J.M."/>
            <person name="Lee H.A."/>
            <person name="Seo E."/>
            <person name="Choi J."/>
            <person name="Cheong K."/>
            <person name="Kim K.T."/>
            <person name="Jung K."/>
            <person name="Lee G.W."/>
            <person name="Oh S.K."/>
            <person name="Bae C."/>
            <person name="Kim S.B."/>
            <person name="Lee H.Y."/>
            <person name="Kim S.Y."/>
            <person name="Kim M.S."/>
            <person name="Kang B.C."/>
            <person name="Jo Y.D."/>
            <person name="Yang H.B."/>
            <person name="Jeong H.J."/>
            <person name="Kang W.H."/>
            <person name="Kwon J.K."/>
            <person name="Shin C."/>
            <person name="Lim J.Y."/>
            <person name="Park J.H."/>
            <person name="Huh J.H."/>
            <person name="Kim J.S."/>
            <person name="Kim B.D."/>
            <person name="Cohen O."/>
            <person name="Paran I."/>
            <person name="Suh M.C."/>
            <person name="Lee S.B."/>
            <person name="Kim Y.K."/>
            <person name="Shin Y."/>
            <person name="Noh S.J."/>
            <person name="Park J."/>
            <person name="Seo Y.S."/>
            <person name="Kwon S.Y."/>
            <person name="Kim H.A."/>
            <person name="Park J.M."/>
            <person name="Kim H.J."/>
            <person name="Choi S.B."/>
            <person name="Bosland P.W."/>
            <person name="Reeves G."/>
            <person name="Jo S.H."/>
            <person name="Lee B.W."/>
            <person name="Cho H.T."/>
            <person name="Choi H.S."/>
            <person name="Lee M.S."/>
            <person name="Yu Y."/>
            <person name="Do Choi Y."/>
            <person name="Park B.S."/>
            <person name="van Deynze A."/>
            <person name="Ashrafi H."/>
            <person name="Hill T."/>
            <person name="Kim W.T."/>
            <person name="Pai H.S."/>
            <person name="Ahn H.K."/>
            <person name="Yeam I."/>
            <person name="Giovannoni J.J."/>
            <person name="Rose J.K."/>
            <person name="Sorensen I."/>
            <person name="Lee S.J."/>
            <person name="Kim R.W."/>
            <person name="Choi I.Y."/>
            <person name="Choi B.S."/>
            <person name="Lim J.S."/>
            <person name="Lee Y.H."/>
            <person name="Choi D."/>
        </authorList>
    </citation>
    <scope>NUCLEOTIDE SEQUENCE [LARGE SCALE GENOMIC DNA]</scope>
    <source>
        <strain evidence="10">cv. CM334</strain>
    </source>
</reference>
<keyword evidence="6" id="KW-0472">Membrane</keyword>
<evidence type="ECO:0000256" key="7">
    <source>
        <dbReference type="ARBA" id="ARBA00023196"/>
    </source>
</evidence>
<dbReference type="AlphaFoldDB" id="A0A2G2ZBP6"/>
<dbReference type="Pfam" id="PF00231">
    <property type="entry name" value="ATP-synt"/>
    <property type="match status" value="1"/>
</dbReference>
<keyword evidence="7" id="KW-0139">CF(1)</keyword>
<accession>A0A2G2ZBP6</accession>
<dbReference type="PANTHER" id="PTHR11693">
    <property type="entry name" value="ATP SYNTHASE GAMMA CHAIN"/>
    <property type="match status" value="1"/>
</dbReference>
<dbReference type="EMBL" id="AYRZ02000006">
    <property type="protein sequence ID" value="PHT79374.1"/>
    <property type="molecule type" value="Genomic_DNA"/>
</dbReference>
<name>A0A2G2ZBP6_CAPAN</name>
<evidence type="ECO:0000256" key="1">
    <source>
        <dbReference type="ARBA" id="ARBA00004170"/>
    </source>
</evidence>
<protein>
    <submittedName>
        <fullName evidence="9">Uncharacterized protein</fullName>
    </submittedName>
</protein>
<evidence type="ECO:0000256" key="3">
    <source>
        <dbReference type="ARBA" id="ARBA00022448"/>
    </source>
</evidence>
<reference evidence="9 10" key="2">
    <citation type="journal article" date="2017" name="Genome Biol.">
        <title>New reference genome sequences of hot pepper reveal the massive evolution of plant disease-resistance genes by retroduplication.</title>
        <authorList>
            <person name="Kim S."/>
            <person name="Park J."/>
            <person name="Yeom S.I."/>
            <person name="Kim Y.M."/>
            <person name="Seo E."/>
            <person name="Kim K.T."/>
            <person name="Kim M.S."/>
            <person name="Lee J.M."/>
            <person name="Cheong K."/>
            <person name="Shin H.S."/>
            <person name="Kim S.B."/>
            <person name="Han K."/>
            <person name="Lee J."/>
            <person name="Park M."/>
            <person name="Lee H.A."/>
            <person name="Lee H.Y."/>
            <person name="Lee Y."/>
            <person name="Oh S."/>
            <person name="Lee J.H."/>
            <person name="Choi E."/>
            <person name="Choi E."/>
            <person name="Lee S.E."/>
            <person name="Jeon J."/>
            <person name="Kim H."/>
            <person name="Choi G."/>
            <person name="Song H."/>
            <person name="Lee J."/>
            <person name="Lee S.C."/>
            <person name="Kwon J.K."/>
            <person name="Lee H.Y."/>
            <person name="Koo N."/>
            <person name="Hong Y."/>
            <person name="Kim R.W."/>
            <person name="Kang W.H."/>
            <person name="Huh J.H."/>
            <person name="Kang B.C."/>
            <person name="Yang T.J."/>
            <person name="Lee Y.H."/>
            <person name="Bennetzen J.L."/>
            <person name="Choi D."/>
        </authorList>
    </citation>
    <scope>NUCLEOTIDE SEQUENCE [LARGE SCALE GENOMIC DNA]</scope>
    <source>
        <strain evidence="10">cv. CM334</strain>
    </source>
</reference>
<sequence length="101" mass="10629">MSLPVMGRLVASIGLACSAIFQWVFDGGRVYPANFAVMVTGSDILGALQELFASELVARVDAMISATDNAVELKRNLSVAYRQAKITVEVLVIVAGGAVLT</sequence>
<dbReference type="SUPFAM" id="SSF52943">
    <property type="entry name" value="ATP synthase (F1-ATPase), gamma subunit"/>
    <property type="match status" value="1"/>
</dbReference>
<dbReference type="Gene3D" id="1.10.287.80">
    <property type="entry name" value="ATP synthase, gamma subunit, helix hairpin domain"/>
    <property type="match status" value="1"/>
</dbReference>
<gene>
    <name evidence="9" type="ORF">T459_17426</name>
</gene>
<comment type="subcellular location">
    <subcellularLocation>
        <location evidence="1">Membrane</location>
        <topology evidence="1">Peripheral membrane protein</topology>
    </subcellularLocation>
</comment>
<keyword evidence="8" id="KW-0066">ATP synthesis</keyword>